<evidence type="ECO:0000313" key="1">
    <source>
        <dbReference type="EMBL" id="GAG92047.1"/>
    </source>
</evidence>
<sequence length="30" mass="3415">TYAMCVFSRTKPSIIPIISISFSVKLRENI</sequence>
<organism evidence="1">
    <name type="scientific">marine sediment metagenome</name>
    <dbReference type="NCBI Taxonomy" id="412755"/>
    <lineage>
        <taxon>unclassified sequences</taxon>
        <taxon>metagenomes</taxon>
        <taxon>ecological metagenomes</taxon>
    </lineage>
</organism>
<dbReference type="EMBL" id="BART01022072">
    <property type="protein sequence ID" value="GAG92047.1"/>
    <property type="molecule type" value="Genomic_DNA"/>
</dbReference>
<proteinExistence type="predicted"/>
<gene>
    <name evidence="1" type="ORF">S01H4_40517</name>
</gene>
<reference evidence="1" key="1">
    <citation type="journal article" date="2014" name="Front. Microbiol.">
        <title>High frequency of phylogenetically diverse reductive dehalogenase-homologous genes in deep subseafloor sedimentary metagenomes.</title>
        <authorList>
            <person name="Kawai M."/>
            <person name="Futagami T."/>
            <person name="Toyoda A."/>
            <person name="Takaki Y."/>
            <person name="Nishi S."/>
            <person name="Hori S."/>
            <person name="Arai W."/>
            <person name="Tsubouchi T."/>
            <person name="Morono Y."/>
            <person name="Uchiyama I."/>
            <person name="Ito T."/>
            <person name="Fujiyama A."/>
            <person name="Inagaki F."/>
            <person name="Takami H."/>
        </authorList>
    </citation>
    <scope>NUCLEOTIDE SEQUENCE</scope>
    <source>
        <strain evidence="1">Expedition CK06-06</strain>
    </source>
</reference>
<comment type="caution">
    <text evidence="1">The sequence shown here is derived from an EMBL/GenBank/DDBJ whole genome shotgun (WGS) entry which is preliminary data.</text>
</comment>
<protein>
    <submittedName>
        <fullName evidence="1">Uncharacterized protein</fullName>
    </submittedName>
</protein>
<dbReference type="AlphaFoldDB" id="X1CG44"/>
<accession>X1CG44</accession>
<name>X1CG44_9ZZZZ</name>
<feature type="non-terminal residue" evidence="1">
    <location>
        <position position="1"/>
    </location>
</feature>